<gene>
    <name evidence="2" type="ORF">CCUS01_07748</name>
</gene>
<dbReference type="Proteomes" id="UP001239213">
    <property type="component" value="Unassembled WGS sequence"/>
</dbReference>
<proteinExistence type="predicted"/>
<reference evidence="2" key="1">
    <citation type="submission" date="2016-11" db="EMBL/GenBank/DDBJ databases">
        <title>The genome sequence of Colletotrichum cuscutae.</title>
        <authorList>
            <person name="Baroncelli R."/>
        </authorList>
    </citation>
    <scope>NUCLEOTIDE SEQUENCE</scope>
    <source>
        <strain evidence="2">IMI 304802</strain>
    </source>
</reference>
<organism evidence="2 3">
    <name type="scientific">Colletotrichum cuscutae</name>
    <dbReference type="NCBI Taxonomy" id="1209917"/>
    <lineage>
        <taxon>Eukaryota</taxon>
        <taxon>Fungi</taxon>
        <taxon>Dikarya</taxon>
        <taxon>Ascomycota</taxon>
        <taxon>Pezizomycotina</taxon>
        <taxon>Sordariomycetes</taxon>
        <taxon>Hypocreomycetidae</taxon>
        <taxon>Glomerellales</taxon>
        <taxon>Glomerellaceae</taxon>
        <taxon>Colletotrichum</taxon>
        <taxon>Colletotrichum acutatum species complex</taxon>
    </lineage>
</organism>
<dbReference type="EMBL" id="MPDP01000263">
    <property type="protein sequence ID" value="KAK1465341.1"/>
    <property type="molecule type" value="Genomic_DNA"/>
</dbReference>
<protein>
    <submittedName>
        <fullName evidence="2">Uncharacterized protein</fullName>
    </submittedName>
</protein>
<evidence type="ECO:0000256" key="1">
    <source>
        <dbReference type="SAM" id="MobiDB-lite"/>
    </source>
</evidence>
<comment type="caution">
    <text evidence="2">The sequence shown here is derived from an EMBL/GenBank/DDBJ whole genome shotgun (WGS) entry which is preliminary data.</text>
</comment>
<name>A0AAI9UYJ2_9PEZI</name>
<sequence>MEHRRLWRWSPSRAGPGRANPATQNTARLSSGWVHLPFSHPTRTRTRTRRIQGLMPTANRPLPPCPPFAAVRFLPNLPYGYHVNGEKLSRVKLGVRPTGFPALCKVTFAWLRLQLRVASCMFPPSNISAAVLKNEPAGLPLSPIDIPR</sequence>
<evidence type="ECO:0000313" key="2">
    <source>
        <dbReference type="EMBL" id="KAK1465341.1"/>
    </source>
</evidence>
<keyword evidence="3" id="KW-1185">Reference proteome</keyword>
<dbReference type="AlphaFoldDB" id="A0AAI9UYJ2"/>
<accession>A0AAI9UYJ2</accession>
<feature type="region of interest" description="Disordered" evidence="1">
    <location>
        <begin position="1"/>
        <end position="24"/>
    </location>
</feature>
<evidence type="ECO:0000313" key="3">
    <source>
        <dbReference type="Proteomes" id="UP001239213"/>
    </source>
</evidence>